<feature type="signal peptide" evidence="2">
    <location>
        <begin position="1"/>
        <end position="24"/>
    </location>
</feature>
<organism evidence="3 4">
    <name type="scientific">Methylobacterium phyllostachyos</name>
    <dbReference type="NCBI Taxonomy" id="582672"/>
    <lineage>
        <taxon>Bacteria</taxon>
        <taxon>Pseudomonadati</taxon>
        <taxon>Pseudomonadota</taxon>
        <taxon>Alphaproteobacteria</taxon>
        <taxon>Hyphomicrobiales</taxon>
        <taxon>Methylobacteriaceae</taxon>
        <taxon>Methylobacterium</taxon>
    </lineage>
</organism>
<proteinExistence type="predicted"/>
<evidence type="ECO:0000256" key="2">
    <source>
        <dbReference type="SAM" id="SignalP"/>
    </source>
</evidence>
<reference evidence="4" key="1">
    <citation type="submission" date="2016-10" db="EMBL/GenBank/DDBJ databases">
        <authorList>
            <person name="Varghese N."/>
            <person name="Submissions S."/>
        </authorList>
    </citation>
    <scope>NUCLEOTIDE SEQUENCE [LARGE SCALE GENOMIC DNA]</scope>
    <source>
        <strain evidence="4">BL47</strain>
    </source>
</reference>
<protein>
    <submittedName>
        <fullName evidence="3">Uncharacterized protein</fullName>
    </submittedName>
</protein>
<gene>
    <name evidence="3" type="ORF">SAMN05216360_12418</name>
</gene>
<keyword evidence="4" id="KW-1185">Reference proteome</keyword>
<name>A0A1H0JZ43_9HYPH</name>
<dbReference type="RefSeq" id="WP_091722034.1">
    <property type="nucleotide sequence ID" value="NZ_FNHS01000024.1"/>
</dbReference>
<dbReference type="AlphaFoldDB" id="A0A1H0JZ43"/>
<accession>A0A1H0JZ43</accession>
<evidence type="ECO:0000256" key="1">
    <source>
        <dbReference type="SAM" id="MobiDB-lite"/>
    </source>
</evidence>
<feature type="region of interest" description="Disordered" evidence="1">
    <location>
        <begin position="42"/>
        <end position="84"/>
    </location>
</feature>
<keyword evidence="2" id="KW-0732">Signal</keyword>
<evidence type="ECO:0000313" key="3">
    <source>
        <dbReference type="EMBL" id="SDO48681.1"/>
    </source>
</evidence>
<evidence type="ECO:0000313" key="4">
    <source>
        <dbReference type="Proteomes" id="UP000198704"/>
    </source>
</evidence>
<feature type="compositionally biased region" description="Polar residues" evidence="1">
    <location>
        <begin position="64"/>
        <end position="84"/>
    </location>
</feature>
<sequence length="84" mass="8954">MRTIFIHASAALISAAALTGPAAADERLHLTPPLYREQAWTAQQARRLETPTTTPLPVPPAIGSAQSASMARRSFTQASAETVR</sequence>
<dbReference type="Proteomes" id="UP000198704">
    <property type="component" value="Unassembled WGS sequence"/>
</dbReference>
<feature type="chain" id="PRO_5011667402" evidence="2">
    <location>
        <begin position="25"/>
        <end position="84"/>
    </location>
</feature>
<dbReference type="EMBL" id="FNHS01000024">
    <property type="protein sequence ID" value="SDO48681.1"/>
    <property type="molecule type" value="Genomic_DNA"/>
</dbReference>